<evidence type="ECO:0000259" key="9">
    <source>
        <dbReference type="Pfam" id="PF03900"/>
    </source>
</evidence>
<dbReference type="HAMAP" id="MF_00260">
    <property type="entry name" value="Porphobil_deam"/>
    <property type="match status" value="1"/>
</dbReference>
<dbReference type="NCBIfam" id="TIGR00212">
    <property type="entry name" value="hemC"/>
    <property type="match status" value="1"/>
</dbReference>
<reference evidence="10 11" key="2">
    <citation type="submission" date="2018-12" db="EMBL/GenBank/DDBJ databases">
        <title>Nakamurella antarcticus sp. nov., isolated from Antarctica South Shetland Islands soil.</title>
        <authorList>
            <person name="Peng F."/>
        </authorList>
    </citation>
    <scope>NUCLEOTIDE SEQUENCE [LARGE SCALE GENOMIC DNA]</scope>
    <source>
        <strain evidence="10 11">S14-144</strain>
    </source>
</reference>
<protein>
    <recommendedName>
        <fullName evidence="7">Porphobilinogen deaminase</fullName>
        <shortName evidence="7">PBG</shortName>
        <ecNumber evidence="7">2.5.1.61</ecNumber>
    </recommendedName>
    <alternativeName>
        <fullName evidence="7">Hydroxymethylbilane synthase</fullName>
        <shortName evidence="7">HMBS</shortName>
    </alternativeName>
    <alternativeName>
        <fullName evidence="7">Pre-uroporphyrinogen synthase</fullName>
    </alternativeName>
</protein>
<comment type="catalytic activity">
    <reaction evidence="6 7">
        <text>4 porphobilinogen + H2O = hydroxymethylbilane + 4 NH4(+)</text>
        <dbReference type="Rhea" id="RHEA:13185"/>
        <dbReference type="ChEBI" id="CHEBI:15377"/>
        <dbReference type="ChEBI" id="CHEBI:28938"/>
        <dbReference type="ChEBI" id="CHEBI:57845"/>
        <dbReference type="ChEBI" id="CHEBI:58126"/>
        <dbReference type="EC" id="2.5.1.61"/>
    </reaction>
</comment>
<keyword evidence="11" id="KW-1185">Reference proteome</keyword>
<comment type="miscellaneous">
    <text evidence="7">The porphobilinogen subunits are added to the dipyrromethane group.</text>
</comment>
<dbReference type="GO" id="GO:0006782">
    <property type="term" value="P:protoporphyrinogen IX biosynthetic process"/>
    <property type="evidence" value="ECO:0007669"/>
    <property type="project" value="UniProtKB-UniRule"/>
</dbReference>
<dbReference type="AlphaFoldDB" id="A0A3G8ZMF6"/>
<dbReference type="EMBL" id="CP034170">
    <property type="protein sequence ID" value="AZI58430.1"/>
    <property type="molecule type" value="Genomic_DNA"/>
</dbReference>
<dbReference type="PANTHER" id="PTHR11557">
    <property type="entry name" value="PORPHOBILINOGEN DEAMINASE"/>
    <property type="match status" value="1"/>
</dbReference>
<comment type="similarity">
    <text evidence="2 7">Belongs to the HMBS family.</text>
</comment>
<feature type="domain" description="Porphobilinogen deaminase N-terminal" evidence="8">
    <location>
        <begin position="14"/>
        <end position="217"/>
    </location>
</feature>
<organism evidence="10 11">
    <name type="scientific">Nakamurella antarctica</name>
    <dbReference type="NCBI Taxonomy" id="1902245"/>
    <lineage>
        <taxon>Bacteria</taxon>
        <taxon>Bacillati</taxon>
        <taxon>Actinomycetota</taxon>
        <taxon>Actinomycetes</taxon>
        <taxon>Nakamurellales</taxon>
        <taxon>Nakamurellaceae</taxon>
        <taxon>Nakamurella</taxon>
    </lineage>
</organism>
<comment type="cofactor">
    <cofactor evidence="7">
        <name>dipyrromethane</name>
        <dbReference type="ChEBI" id="CHEBI:60342"/>
    </cofactor>
    <text evidence="7">Binds 1 dipyrromethane group covalently.</text>
</comment>
<keyword evidence="4 7" id="KW-0808">Transferase</keyword>
<dbReference type="Pfam" id="PF01379">
    <property type="entry name" value="Porphobil_deam"/>
    <property type="match status" value="1"/>
</dbReference>
<keyword evidence="5 7" id="KW-0627">Porphyrin biosynthesis</keyword>
<evidence type="ECO:0000256" key="4">
    <source>
        <dbReference type="ARBA" id="ARBA00022679"/>
    </source>
</evidence>
<evidence type="ECO:0000256" key="7">
    <source>
        <dbReference type="HAMAP-Rule" id="MF_00260"/>
    </source>
</evidence>
<gene>
    <name evidence="7" type="primary">hemC</name>
    <name evidence="10" type="ORF">EH165_10065</name>
</gene>
<evidence type="ECO:0000256" key="2">
    <source>
        <dbReference type="ARBA" id="ARBA00005638"/>
    </source>
</evidence>
<reference evidence="10 11" key="1">
    <citation type="submission" date="2018-11" db="EMBL/GenBank/DDBJ databases">
        <authorList>
            <person name="Da X."/>
        </authorList>
    </citation>
    <scope>NUCLEOTIDE SEQUENCE [LARGE SCALE GENOMIC DNA]</scope>
    <source>
        <strain evidence="10 11">S14-144</strain>
    </source>
</reference>
<accession>A0A3G8ZMF6</accession>
<name>A0A3G8ZMF6_9ACTN</name>
<dbReference type="InterPro" id="IPR022418">
    <property type="entry name" value="Porphobilinogen_deaminase_C"/>
</dbReference>
<dbReference type="InterPro" id="IPR000860">
    <property type="entry name" value="HemC"/>
</dbReference>
<dbReference type="FunFam" id="3.40.190.10:FF:000005">
    <property type="entry name" value="Porphobilinogen deaminase"/>
    <property type="match status" value="1"/>
</dbReference>
<dbReference type="Gene3D" id="3.40.190.10">
    <property type="entry name" value="Periplasmic binding protein-like II"/>
    <property type="match status" value="2"/>
</dbReference>
<evidence type="ECO:0000259" key="8">
    <source>
        <dbReference type="Pfam" id="PF01379"/>
    </source>
</evidence>
<evidence type="ECO:0000256" key="5">
    <source>
        <dbReference type="ARBA" id="ARBA00023244"/>
    </source>
</evidence>
<comment type="function">
    <text evidence="1 7">Tetrapolymerization of the monopyrrole PBG into the hydroxymethylbilane pre-uroporphyrinogen in several discrete steps.</text>
</comment>
<evidence type="ECO:0000256" key="3">
    <source>
        <dbReference type="ARBA" id="ARBA00011245"/>
    </source>
</evidence>
<evidence type="ECO:0000256" key="1">
    <source>
        <dbReference type="ARBA" id="ARBA00002869"/>
    </source>
</evidence>
<dbReference type="PRINTS" id="PR00151">
    <property type="entry name" value="PORPHBDMNASE"/>
</dbReference>
<dbReference type="InterPro" id="IPR036803">
    <property type="entry name" value="Porphobilinogen_deaminase_C_sf"/>
</dbReference>
<dbReference type="InterPro" id="IPR022419">
    <property type="entry name" value="Porphobilin_deaminase_cofac_BS"/>
</dbReference>
<dbReference type="PANTHER" id="PTHR11557:SF0">
    <property type="entry name" value="PORPHOBILINOGEN DEAMINASE"/>
    <property type="match status" value="1"/>
</dbReference>
<dbReference type="PIRSF" id="PIRSF001438">
    <property type="entry name" value="4pyrrol_synth_OHMeBilane_synth"/>
    <property type="match status" value="1"/>
</dbReference>
<feature type="modified residue" description="S-(dipyrrolylmethanemethyl)cysteine" evidence="7">
    <location>
        <position position="251"/>
    </location>
</feature>
<dbReference type="Proteomes" id="UP000268084">
    <property type="component" value="Chromosome"/>
</dbReference>
<dbReference type="KEGG" id="nak:EH165_10065"/>
<evidence type="ECO:0000313" key="10">
    <source>
        <dbReference type="EMBL" id="AZI58430.1"/>
    </source>
</evidence>
<dbReference type="OrthoDB" id="9810298at2"/>
<dbReference type="GO" id="GO:0004418">
    <property type="term" value="F:hydroxymethylbilane synthase activity"/>
    <property type="evidence" value="ECO:0007669"/>
    <property type="project" value="UniProtKB-UniRule"/>
</dbReference>
<comment type="subunit">
    <text evidence="3 7">Monomer.</text>
</comment>
<evidence type="ECO:0000256" key="6">
    <source>
        <dbReference type="ARBA" id="ARBA00048169"/>
    </source>
</evidence>
<dbReference type="Pfam" id="PF03900">
    <property type="entry name" value="Porphobil_deamC"/>
    <property type="match status" value="1"/>
</dbReference>
<dbReference type="SUPFAM" id="SSF53850">
    <property type="entry name" value="Periplasmic binding protein-like II"/>
    <property type="match status" value="1"/>
</dbReference>
<dbReference type="Gene3D" id="3.30.160.40">
    <property type="entry name" value="Porphobilinogen deaminase, C-terminal domain"/>
    <property type="match status" value="1"/>
</dbReference>
<dbReference type="GO" id="GO:0005737">
    <property type="term" value="C:cytoplasm"/>
    <property type="evidence" value="ECO:0007669"/>
    <property type="project" value="UniProtKB-UniRule"/>
</dbReference>
<dbReference type="PROSITE" id="PS00533">
    <property type="entry name" value="PORPHOBILINOGEN_DEAM"/>
    <property type="match status" value="1"/>
</dbReference>
<dbReference type="SUPFAM" id="SSF54782">
    <property type="entry name" value="Porphobilinogen deaminase (hydroxymethylbilane synthase), C-terminal domain"/>
    <property type="match status" value="1"/>
</dbReference>
<evidence type="ECO:0000313" key="11">
    <source>
        <dbReference type="Proteomes" id="UP000268084"/>
    </source>
</evidence>
<dbReference type="InterPro" id="IPR022417">
    <property type="entry name" value="Porphobilin_deaminase_N"/>
</dbReference>
<proteinExistence type="inferred from homology"/>
<dbReference type="EC" id="2.5.1.61" evidence="7"/>
<feature type="domain" description="Porphobilinogen deaminase C-terminal" evidence="9">
    <location>
        <begin position="236"/>
        <end position="304"/>
    </location>
</feature>
<sequence length="315" mass="31852">MVGAERTSVIPRTLKLGTRGSALAMTQSGIVARSVEAATGRIVELVQIRTEGDINLGPLATIGGTGVFVAAVRAALAAGEVDLVVHSCKDLPTAPVDGITLAVVPPREDPSDALCARDDLTLDELPLGSKVGTGSPRRAAQLLRLRPDLTISDLRGNVPTRLGKVSNGELDAVVLAASGLNRLSLAGSITQILTAAQMLPAPGQGALAVECRTADVDTDFYQACIGQLDDFATRACIAAERSFLAVLEAGCTAPVGALATISGDEMTILGAVFAPSGSTELRGSASGFAADAEVIGADLASQLLAEGAAALMATG</sequence>